<keyword evidence="5" id="KW-1185">Reference proteome</keyword>
<proteinExistence type="predicted"/>
<organism evidence="4 5">
    <name type="scientific">Phomopsis amygdali</name>
    <name type="common">Fusicoccum amygdali</name>
    <dbReference type="NCBI Taxonomy" id="1214568"/>
    <lineage>
        <taxon>Eukaryota</taxon>
        <taxon>Fungi</taxon>
        <taxon>Dikarya</taxon>
        <taxon>Ascomycota</taxon>
        <taxon>Pezizomycotina</taxon>
        <taxon>Sordariomycetes</taxon>
        <taxon>Sordariomycetidae</taxon>
        <taxon>Diaporthales</taxon>
        <taxon>Diaporthaceae</taxon>
        <taxon>Diaporthe</taxon>
    </lineage>
</organism>
<dbReference type="PANTHER" id="PTHR31896">
    <property type="entry name" value="FAMILY REGULATORY PROTEIN, PUTATIVE (AFU_ORTHOLOGUE AFUA_3G14730)-RELATED"/>
    <property type="match status" value="1"/>
</dbReference>
<feature type="compositionally biased region" description="Basic and acidic residues" evidence="2">
    <location>
        <begin position="191"/>
        <end position="215"/>
    </location>
</feature>
<dbReference type="PANTHER" id="PTHR31896:SF64">
    <property type="entry name" value="TRICHOTHECENE 3-O-ACETYLTRANSFERASE"/>
    <property type="match status" value="1"/>
</dbReference>
<dbReference type="EMBL" id="JAUJFL010000002">
    <property type="protein sequence ID" value="KAK2610087.1"/>
    <property type="molecule type" value="Genomic_DNA"/>
</dbReference>
<name>A0AAD9W527_PHOAM</name>
<evidence type="ECO:0000259" key="3">
    <source>
        <dbReference type="Pfam" id="PF22664"/>
    </source>
</evidence>
<dbReference type="Gene3D" id="3.30.559.10">
    <property type="entry name" value="Chloramphenicol acetyltransferase-like domain"/>
    <property type="match status" value="2"/>
</dbReference>
<dbReference type="InterPro" id="IPR051283">
    <property type="entry name" value="Sec_Metabolite_Acyltrans"/>
</dbReference>
<dbReference type="Proteomes" id="UP001265746">
    <property type="component" value="Unassembled WGS sequence"/>
</dbReference>
<dbReference type="AlphaFoldDB" id="A0AAD9W527"/>
<protein>
    <recommendedName>
        <fullName evidence="3">Trichothecene 3-O-acetyltransferase-like N-terminal domain-containing protein</fullName>
    </recommendedName>
</protein>
<evidence type="ECO:0000313" key="4">
    <source>
        <dbReference type="EMBL" id="KAK2610087.1"/>
    </source>
</evidence>
<feature type="domain" description="Trichothecene 3-O-acetyltransferase-like N-terminal" evidence="3">
    <location>
        <begin position="27"/>
        <end position="174"/>
    </location>
</feature>
<dbReference type="Pfam" id="PF22664">
    <property type="entry name" value="TRI-like_N"/>
    <property type="match status" value="1"/>
</dbReference>
<keyword evidence="1" id="KW-0808">Transferase</keyword>
<feature type="region of interest" description="Disordered" evidence="2">
    <location>
        <begin position="185"/>
        <end position="230"/>
    </location>
</feature>
<evidence type="ECO:0000313" key="5">
    <source>
        <dbReference type="Proteomes" id="UP001265746"/>
    </source>
</evidence>
<dbReference type="GO" id="GO:0016740">
    <property type="term" value="F:transferase activity"/>
    <property type="evidence" value="ECO:0007669"/>
    <property type="project" value="UniProtKB-KW"/>
</dbReference>
<dbReference type="InterPro" id="IPR054710">
    <property type="entry name" value="Tri101-like_N"/>
</dbReference>
<evidence type="ECO:0000256" key="2">
    <source>
        <dbReference type="SAM" id="MobiDB-lite"/>
    </source>
</evidence>
<reference evidence="4" key="1">
    <citation type="submission" date="2023-06" db="EMBL/GenBank/DDBJ databases">
        <authorList>
            <person name="Noh H."/>
        </authorList>
    </citation>
    <scope>NUCLEOTIDE SEQUENCE</scope>
    <source>
        <strain evidence="4">DUCC20226</strain>
    </source>
</reference>
<sequence length="466" mass="52242">MEQSTYTEHFEDCILDILGQTERINRLYTQITLCFPVSSDSPTLRIEIIGTLERGLVQLEKGFPWIAGHVVQDKNIFKIKTLETAPKLVVRELQDDGTVLAWDELKGERFPFRMLDEADFAPCKTMVEPGSERPVLLVQVNFVKGGVFLTFNAQHGSMDMAGQGQVITLFAKACRGENFTDSELKIGNMQRTDRIPLPDTKGPDDSESRDSRPEEVGQDMEASEATRNASIATPSSDIEWAYLEFPAASLASLKKLASQNLTADAAFISTDDVLSAFIWQSITRARQPRLDSPRSTPTTLTRNVDVRRHFDLPPTYPGLMTTATWHFSSVDDLVHQRSLGAVASDLRAALNPDKLKYHAQLQARTISQDKKTAAQRSVAALSNPSFDVRLSSWAKEKMYDLEFGPCLGRPEAVRRPRFLEGAREGLVYFLPKGRDGSIVVGVCLREDDMKRMRIDGEVVRWSRWIG</sequence>
<dbReference type="InterPro" id="IPR023213">
    <property type="entry name" value="CAT-like_dom_sf"/>
</dbReference>
<gene>
    <name evidence="4" type="ORF">N8I77_003543</name>
</gene>
<accession>A0AAD9W527</accession>
<evidence type="ECO:0000256" key="1">
    <source>
        <dbReference type="ARBA" id="ARBA00022679"/>
    </source>
</evidence>
<comment type="caution">
    <text evidence="4">The sequence shown here is derived from an EMBL/GenBank/DDBJ whole genome shotgun (WGS) entry which is preliminary data.</text>
</comment>